<protein>
    <submittedName>
        <fullName evidence="1">Competence protein ComA</fullName>
    </submittedName>
</protein>
<dbReference type="InterPro" id="IPR005883">
    <property type="entry name" value="PilM"/>
</dbReference>
<dbReference type="OrthoDB" id="9125096at2"/>
<accession>A0A158B6G3</accession>
<reference evidence="1" key="1">
    <citation type="submission" date="2016-01" db="EMBL/GenBank/DDBJ databases">
        <authorList>
            <person name="Peeters C."/>
        </authorList>
    </citation>
    <scope>NUCLEOTIDE SEQUENCE [LARGE SCALE GENOMIC DNA]</scope>
    <source>
        <strain evidence="1">LMG 29325</strain>
    </source>
</reference>
<dbReference type="Pfam" id="PF11104">
    <property type="entry name" value="PilM_2"/>
    <property type="match status" value="1"/>
</dbReference>
<organism evidence="1 2">
    <name type="scientific">Caballeronia glebae</name>
    <dbReference type="NCBI Taxonomy" id="1777143"/>
    <lineage>
        <taxon>Bacteria</taxon>
        <taxon>Pseudomonadati</taxon>
        <taxon>Pseudomonadota</taxon>
        <taxon>Betaproteobacteria</taxon>
        <taxon>Burkholderiales</taxon>
        <taxon>Burkholderiaceae</taxon>
        <taxon>Caballeronia</taxon>
    </lineage>
</organism>
<dbReference type="RefSeq" id="WP_086969420.1">
    <property type="nucleotide sequence ID" value="NZ_FCOJ02000023.1"/>
</dbReference>
<evidence type="ECO:0000313" key="1">
    <source>
        <dbReference type="EMBL" id="SAK64957.1"/>
    </source>
</evidence>
<sequence length="333" mass="35063">MSQENTLRGTLLTVTRRYAAGIDVGEDAVRVAIVSRRLRANAAVCVEHLESVALPSGAVIGGDFVDRAAIVAALREAFARLPENGVWRALRCAIGLPASATLTTQIPLARLIDTHGQLAASIGGDPRGLLEPAVLAEAERAAGIERGALAVDWSVQTRENGEALVAIAATARRHVEARVEAAAEAGIALSAIDGEPAAALRAMRHAGSVELDADARYLVCWLESVGLHGWLVGPRGVEDEVRYPAPEHRSIADALHELAGERAPLDCIYVGGQIELMAHACLPLPMLGKTFGCAALPFEAAPYCNGAAEIPTAHKHSPRFAVAFGLALREVMQ</sequence>
<dbReference type="AlphaFoldDB" id="A0A158B6G3"/>
<dbReference type="STRING" id="1777143.AWB82_03505"/>
<proteinExistence type="predicted"/>
<name>A0A158B6G3_9BURK</name>
<dbReference type="Gene3D" id="3.30.1490.300">
    <property type="match status" value="1"/>
</dbReference>
<keyword evidence="2" id="KW-1185">Reference proteome</keyword>
<evidence type="ECO:0000313" key="2">
    <source>
        <dbReference type="Proteomes" id="UP000054596"/>
    </source>
</evidence>
<gene>
    <name evidence="1" type="ORF">AWB82_03505</name>
</gene>
<dbReference type="Proteomes" id="UP000054596">
    <property type="component" value="Unassembled WGS sequence"/>
</dbReference>
<comment type="caution">
    <text evidence="1">The sequence shown here is derived from an EMBL/GenBank/DDBJ whole genome shotgun (WGS) entry which is preliminary data.</text>
</comment>
<dbReference type="EMBL" id="FCOJ02000023">
    <property type="protein sequence ID" value="SAK64957.1"/>
    <property type="molecule type" value="Genomic_DNA"/>
</dbReference>
<dbReference type="Gene3D" id="3.30.420.40">
    <property type="match status" value="1"/>
</dbReference>